<evidence type="ECO:0000313" key="1">
    <source>
        <dbReference type="EMBL" id="KUM48772.1"/>
    </source>
</evidence>
<geneLocation type="mitochondrion" evidence="1"/>
<sequence length="115" mass="13431">MGSRTRQKIIGAPLCSVGWRRGQGCQLSHSPFSNVVNTYLIHSPLLSFPYEIKLSRFSIYMNQTFCTFNLKSLVIVKERNYYHKGKPVIKLGIQVRIVFFLDFHIRFCLSFMHDL</sequence>
<organism evidence="1">
    <name type="scientific">Picea glauca</name>
    <name type="common">White spruce</name>
    <name type="synonym">Pinus glauca</name>
    <dbReference type="NCBI Taxonomy" id="3330"/>
    <lineage>
        <taxon>Eukaryota</taxon>
        <taxon>Viridiplantae</taxon>
        <taxon>Streptophyta</taxon>
        <taxon>Embryophyta</taxon>
        <taxon>Tracheophyta</taxon>
        <taxon>Spermatophyta</taxon>
        <taxon>Pinopsida</taxon>
        <taxon>Pinidae</taxon>
        <taxon>Conifers I</taxon>
        <taxon>Pinales</taxon>
        <taxon>Pinaceae</taxon>
        <taxon>Picea</taxon>
    </lineage>
</organism>
<accession>A0A117NHR0</accession>
<protein>
    <submittedName>
        <fullName evidence="1">Uncharacterized protein</fullName>
    </submittedName>
</protein>
<comment type="caution">
    <text evidence="1">The sequence shown here is derived from an EMBL/GenBank/DDBJ whole genome shotgun (WGS) entry which is preliminary data.</text>
</comment>
<name>A0A117NHR0_PICGL</name>
<dbReference type="EMBL" id="LKAM01000004">
    <property type="protein sequence ID" value="KUM48772.1"/>
    <property type="molecule type" value="Genomic_DNA"/>
</dbReference>
<proteinExistence type="predicted"/>
<reference evidence="1" key="1">
    <citation type="journal article" date="2015" name="Genome Biol. Evol.">
        <title>Organellar Genomes of White Spruce (Picea glauca): Assembly and Annotation.</title>
        <authorList>
            <person name="Jackman S.D."/>
            <person name="Warren R.L."/>
            <person name="Gibb E.A."/>
            <person name="Vandervalk B.P."/>
            <person name="Mohamadi H."/>
            <person name="Chu J."/>
            <person name="Raymond A."/>
            <person name="Pleasance S."/>
            <person name="Coope R."/>
            <person name="Wildung M.R."/>
            <person name="Ritland C.E."/>
            <person name="Bousquet J."/>
            <person name="Jones S.J."/>
            <person name="Bohlmann J."/>
            <person name="Birol I."/>
        </authorList>
    </citation>
    <scope>NUCLEOTIDE SEQUENCE [LARGE SCALE GENOMIC DNA]</scope>
    <source>
        <tissue evidence="1">Flushing bud</tissue>
    </source>
</reference>
<keyword evidence="1" id="KW-0496">Mitochondrion</keyword>
<gene>
    <name evidence="1" type="ORF">ABT39_MTgene4108</name>
</gene>
<dbReference type="AlphaFoldDB" id="A0A117NHR0"/>